<feature type="compositionally biased region" description="Low complexity" evidence="1">
    <location>
        <begin position="150"/>
        <end position="164"/>
    </location>
</feature>
<protein>
    <submittedName>
        <fullName evidence="2">Uncharacterized protein</fullName>
    </submittedName>
</protein>
<accession>A0A6A6TLU5</accession>
<dbReference type="OrthoDB" id="5329403at2759"/>
<organism evidence="2 3">
    <name type="scientific">Lophiostoma macrostomum CBS 122681</name>
    <dbReference type="NCBI Taxonomy" id="1314788"/>
    <lineage>
        <taxon>Eukaryota</taxon>
        <taxon>Fungi</taxon>
        <taxon>Dikarya</taxon>
        <taxon>Ascomycota</taxon>
        <taxon>Pezizomycotina</taxon>
        <taxon>Dothideomycetes</taxon>
        <taxon>Pleosporomycetidae</taxon>
        <taxon>Pleosporales</taxon>
        <taxon>Lophiostomataceae</taxon>
        <taxon>Lophiostoma</taxon>
    </lineage>
</organism>
<gene>
    <name evidence="2" type="ORF">K491DRAFT_57180</name>
</gene>
<dbReference type="AlphaFoldDB" id="A0A6A6TLU5"/>
<evidence type="ECO:0000313" key="2">
    <source>
        <dbReference type="EMBL" id="KAF2660426.1"/>
    </source>
</evidence>
<keyword evidence="3" id="KW-1185">Reference proteome</keyword>
<feature type="compositionally biased region" description="Polar residues" evidence="1">
    <location>
        <begin position="286"/>
        <end position="303"/>
    </location>
</feature>
<feature type="region of interest" description="Disordered" evidence="1">
    <location>
        <begin position="1"/>
        <end position="30"/>
    </location>
</feature>
<sequence length="703" mass="75609">MPPKADANANAAAGPAATAAAGTKQRRKPERIVPAIPYALMKPLPWAPHWWQRPAMPSKADETAAEQVTQQPSGLPPAGDQKTATPPIEEPVTPQSKASEVVDGLVGLSSPGLAETPQDTATDTAAAAHPVDELQETLPEPLDELSVAASETTQTPSPAQQQPSLEAPEHSPSPPQASAGATASSSSSVANSASHKARQSLDGIVFGARQDTPAMPPSPHEPAPAVRPAQAPHNSLPGFGGHQSAAPFHPGHSQHLSGHHVSWPTHALPLDPPPPPTNDPYWNHLHGQSSPPNSVTLANGASRSHSRSPGIPQLGSRGSVARSIGQDLQFMNSPRDTRPNQQATVDWVLTHFGNPDQADCVLRVRSDAGVLLNLPAIRFIITRSPTIAAMARNRGALVPQADGSPPVIDIFTLDEFVTPTSLVEAAKVLYGAPSLPMDLFVNGLGPFHPDDEQSPSLTDARNRMSQAISYAAAVRLFGLSSVFGHGIQMIKTLMRWDTIDLAVAFSLSMDFHSAGQQSIHPHHGVPVSPDEYYAATALYTDCVEFIASDFPFRFHLDTIAPELKNNPRLPNVIEQPAHNSRLSWIRFGDVPPEDELKPNYVTRTLSSIFLTLPLPMADDILNNINVVGSIGAGEVERIMRDVVAERERRRDKVIRHRGDLQGGLPKTLVNSMFYEEQVVRSKLQRSGFSLISLYTVYRSTRPL</sequence>
<feature type="compositionally biased region" description="Low complexity" evidence="1">
    <location>
        <begin position="176"/>
        <end position="194"/>
    </location>
</feature>
<reference evidence="2" key="1">
    <citation type="journal article" date="2020" name="Stud. Mycol.">
        <title>101 Dothideomycetes genomes: a test case for predicting lifestyles and emergence of pathogens.</title>
        <authorList>
            <person name="Haridas S."/>
            <person name="Albert R."/>
            <person name="Binder M."/>
            <person name="Bloem J."/>
            <person name="Labutti K."/>
            <person name="Salamov A."/>
            <person name="Andreopoulos B."/>
            <person name="Baker S."/>
            <person name="Barry K."/>
            <person name="Bills G."/>
            <person name="Bluhm B."/>
            <person name="Cannon C."/>
            <person name="Castanera R."/>
            <person name="Culley D."/>
            <person name="Daum C."/>
            <person name="Ezra D."/>
            <person name="Gonzalez J."/>
            <person name="Henrissat B."/>
            <person name="Kuo A."/>
            <person name="Liang C."/>
            <person name="Lipzen A."/>
            <person name="Lutzoni F."/>
            <person name="Magnuson J."/>
            <person name="Mondo S."/>
            <person name="Nolan M."/>
            <person name="Ohm R."/>
            <person name="Pangilinan J."/>
            <person name="Park H.-J."/>
            <person name="Ramirez L."/>
            <person name="Alfaro M."/>
            <person name="Sun H."/>
            <person name="Tritt A."/>
            <person name="Yoshinaga Y."/>
            <person name="Zwiers L.-H."/>
            <person name="Turgeon B."/>
            <person name="Goodwin S."/>
            <person name="Spatafora J."/>
            <person name="Crous P."/>
            <person name="Grigoriev I."/>
        </authorList>
    </citation>
    <scope>NUCLEOTIDE SEQUENCE</scope>
    <source>
        <strain evidence="2">CBS 122681</strain>
    </source>
</reference>
<dbReference type="EMBL" id="MU004299">
    <property type="protein sequence ID" value="KAF2660426.1"/>
    <property type="molecule type" value="Genomic_DNA"/>
</dbReference>
<feature type="region of interest" description="Disordered" evidence="1">
    <location>
        <begin position="49"/>
        <end position="320"/>
    </location>
</feature>
<feature type="compositionally biased region" description="Low complexity" evidence="1">
    <location>
        <begin position="1"/>
        <end position="23"/>
    </location>
</feature>
<evidence type="ECO:0000313" key="3">
    <source>
        <dbReference type="Proteomes" id="UP000799324"/>
    </source>
</evidence>
<proteinExistence type="predicted"/>
<dbReference type="Proteomes" id="UP000799324">
    <property type="component" value="Unassembled WGS sequence"/>
</dbReference>
<feature type="compositionally biased region" description="Low complexity" evidence="1">
    <location>
        <begin position="119"/>
        <end position="128"/>
    </location>
</feature>
<name>A0A6A6TLU5_9PLEO</name>
<evidence type="ECO:0000256" key="1">
    <source>
        <dbReference type="SAM" id="MobiDB-lite"/>
    </source>
</evidence>